<proteinExistence type="predicted"/>
<evidence type="ECO:0000256" key="1">
    <source>
        <dbReference type="SAM" id="SignalP"/>
    </source>
</evidence>
<sequence>MWNFRLKKVSFMLLLIFTLFFSTVGSADAYTNGRKPNTKNVEVQVQAYNTQWVQAYTNWDSNHKYRNIYSRSGAPNIMTAEYDSSRPGTFGRIIYNNGHSTYSTPFYTYINSYRSDVRNSANVRRSVASHEIGHVFGLADLRGSVSSIMNGDRNRERLTYPTTLDINRVNIIR</sequence>
<evidence type="ECO:0008006" key="4">
    <source>
        <dbReference type="Google" id="ProtNLM"/>
    </source>
</evidence>
<dbReference type="SUPFAM" id="SSF55486">
    <property type="entry name" value="Metalloproteases ('zincins'), catalytic domain"/>
    <property type="match status" value="1"/>
</dbReference>
<dbReference type="Proteomes" id="UP001597221">
    <property type="component" value="Unassembled WGS sequence"/>
</dbReference>
<gene>
    <name evidence="2" type="ORF">ACFSBH_12360</name>
</gene>
<keyword evidence="3" id="KW-1185">Reference proteome</keyword>
<dbReference type="InterPro" id="IPR024079">
    <property type="entry name" value="MetalloPept_cat_dom_sf"/>
</dbReference>
<name>A0ABW4HSC1_9BACI</name>
<keyword evidence="1" id="KW-0732">Signal</keyword>
<dbReference type="RefSeq" id="WP_251517975.1">
    <property type="nucleotide sequence ID" value="NZ_JAMBON010000094.1"/>
</dbReference>
<evidence type="ECO:0000313" key="3">
    <source>
        <dbReference type="Proteomes" id="UP001597221"/>
    </source>
</evidence>
<protein>
    <recommendedName>
        <fullName evidence="4">Peptidase M10 metallopeptidase domain-containing protein</fullName>
    </recommendedName>
</protein>
<accession>A0ABW4HSC1</accession>
<dbReference type="Gene3D" id="3.40.390.10">
    <property type="entry name" value="Collagenase (Catalytic Domain)"/>
    <property type="match status" value="1"/>
</dbReference>
<evidence type="ECO:0000313" key="2">
    <source>
        <dbReference type="EMBL" id="MFD1608439.1"/>
    </source>
</evidence>
<feature type="chain" id="PRO_5045811711" description="Peptidase M10 metallopeptidase domain-containing protein" evidence="1">
    <location>
        <begin position="30"/>
        <end position="173"/>
    </location>
</feature>
<reference evidence="3" key="1">
    <citation type="journal article" date="2019" name="Int. J. Syst. Evol. Microbiol.">
        <title>The Global Catalogue of Microorganisms (GCM) 10K type strain sequencing project: providing services to taxonomists for standard genome sequencing and annotation.</title>
        <authorList>
            <consortium name="The Broad Institute Genomics Platform"/>
            <consortium name="The Broad Institute Genome Sequencing Center for Infectious Disease"/>
            <person name="Wu L."/>
            <person name="Ma J."/>
        </authorList>
    </citation>
    <scope>NUCLEOTIDE SEQUENCE [LARGE SCALE GENOMIC DNA]</scope>
    <source>
        <strain evidence="3">CGMCC 1.12376</strain>
    </source>
</reference>
<comment type="caution">
    <text evidence="2">The sequence shown here is derived from an EMBL/GenBank/DDBJ whole genome shotgun (WGS) entry which is preliminary data.</text>
</comment>
<organism evidence="2 3">
    <name type="scientific">Oceanobacillus luteolus</name>
    <dbReference type="NCBI Taxonomy" id="1274358"/>
    <lineage>
        <taxon>Bacteria</taxon>
        <taxon>Bacillati</taxon>
        <taxon>Bacillota</taxon>
        <taxon>Bacilli</taxon>
        <taxon>Bacillales</taxon>
        <taxon>Bacillaceae</taxon>
        <taxon>Oceanobacillus</taxon>
    </lineage>
</organism>
<dbReference type="EMBL" id="JBHUDE010000088">
    <property type="protein sequence ID" value="MFD1608439.1"/>
    <property type="molecule type" value="Genomic_DNA"/>
</dbReference>
<feature type="signal peptide" evidence="1">
    <location>
        <begin position="1"/>
        <end position="29"/>
    </location>
</feature>